<keyword evidence="1" id="KW-0732">Signal</keyword>
<proteinExistence type="predicted"/>
<feature type="chain" id="PRO_5031554813" evidence="1">
    <location>
        <begin position="25"/>
        <end position="244"/>
    </location>
</feature>
<sequence>MNSKMVSEKSVLVLFIVQFLCCFGKRDLLSKPVPKWPSRFLAEYTSTYKHTSGTFAVDVRPNRPASERIYFGDSTYDHLCSTYYNHTPCIQLTTKGYRYLVFPEKNDCCKCCTYSHGDYLCGGPLSPEWVSNKTGNLIFLGIKDVKGRKCYKWDSRGLQNHSNFYYQFVDTGLPCEIDGLNYLRNPSEKADDQYIFKENSFKFFVNESFFDVPTICENSRYCGGRVCAIAPDHSKPPPVLKYKV</sequence>
<name>A0A7S3PPW0_9STRA</name>
<organism evidence="2">
    <name type="scientific">Aplanochytrium stocchinoi</name>
    <dbReference type="NCBI Taxonomy" id="215587"/>
    <lineage>
        <taxon>Eukaryota</taxon>
        <taxon>Sar</taxon>
        <taxon>Stramenopiles</taxon>
        <taxon>Bigyra</taxon>
        <taxon>Labyrinthulomycetes</taxon>
        <taxon>Thraustochytrida</taxon>
        <taxon>Thraustochytriidae</taxon>
        <taxon>Aplanochytrium</taxon>
    </lineage>
</organism>
<evidence type="ECO:0000313" key="2">
    <source>
        <dbReference type="EMBL" id="CAE0446555.1"/>
    </source>
</evidence>
<dbReference type="EMBL" id="HBIN01021588">
    <property type="protein sequence ID" value="CAE0446555.1"/>
    <property type="molecule type" value="Transcribed_RNA"/>
</dbReference>
<reference evidence="2" key="1">
    <citation type="submission" date="2021-01" db="EMBL/GenBank/DDBJ databases">
        <authorList>
            <person name="Corre E."/>
            <person name="Pelletier E."/>
            <person name="Niang G."/>
            <person name="Scheremetjew M."/>
            <person name="Finn R."/>
            <person name="Kale V."/>
            <person name="Holt S."/>
            <person name="Cochrane G."/>
            <person name="Meng A."/>
            <person name="Brown T."/>
            <person name="Cohen L."/>
        </authorList>
    </citation>
    <scope>NUCLEOTIDE SEQUENCE</scope>
    <source>
        <strain evidence="2">GSBS06</strain>
    </source>
</reference>
<evidence type="ECO:0000256" key="1">
    <source>
        <dbReference type="SAM" id="SignalP"/>
    </source>
</evidence>
<dbReference type="AlphaFoldDB" id="A0A7S3PPW0"/>
<feature type="signal peptide" evidence="1">
    <location>
        <begin position="1"/>
        <end position="24"/>
    </location>
</feature>
<protein>
    <submittedName>
        <fullName evidence="2">Uncharacterized protein</fullName>
    </submittedName>
</protein>
<accession>A0A7S3PPW0</accession>
<gene>
    <name evidence="2" type="ORF">ASTO00021_LOCUS16546</name>
</gene>